<dbReference type="NCBIfam" id="NF006622">
    <property type="entry name" value="PRK09190.1"/>
    <property type="match status" value="1"/>
</dbReference>
<dbReference type="AlphaFoldDB" id="A0A967EJ39"/>
<dbReference type="SUPFAM" id="SSF64376">
    <property type="entry name" value="YlxR-like"/>
    <property type="match status" value="1"/>
</dbReference>
<evidence type="ECO:0000313" key="4">
    <source>
        <dbReference type="EMBL" id="NHO54309.1"/>
    </source>
</evidence>
<dbReference type="InterPro" id="IPR007393">
    <property type="entry name" value="YlxR_dom"/>
</dbReference>
<feature type="domain" description="Ribosomal protein eL8/eL30/eS12/Gadd45" evidence="2">
    <location>
        <begin position="118"/>
        <end position="198"/>
    </location>
</feature>
<organism evidence="4 5">
    <name type="scientific">Acetobacter estunensis</name>
    <dbReference type="NCBI Taxonomy" id="104097"/>
    <lineage>
        <taxon>Bacteria</taxon>
        <taxon>Pseudomonadati</taxon>
        <taxon>Pseudomonadota</taxon>
        <taxon>Alphaproteobacteria</taxon>
        <taxon>Acetobacterales</taxon>
        <taxon>Acetobacteraceae</taxon>
        <taxon>Acetobacter</taxon>
    </lineage>
</organism>
<reference evidence="4" key="1">
    <citation type="submission" date="2019-11" db="EMBL/GenBank/DDBJ databases">
        <title>Description of new Acetobacter species.</title>
        <authorList>
            <person name="Cleenwerck I."/>
            <person name="Sombolestani A.S."/>
        </authorList>
    </citation>
    <scope>NUCLEOTIDE SEQUENCE</scope>
    <source>
        <strain evidence="4">LMG 1626</strain>
    </source>
</reference>
<accession>A0A967EJ39</accession>
<dbReference type="PANTHER" id="PTHR34215:SF1">
    <property type="entry name" value="YLXR DOMAIN-CONTAINING PROTEIN"/>
    <property type="match status" value="1"/>
</dbReference>
<dbReference type="InterPro" id="IPR037465">
    <property type="entry name" value="YlxR"/>
</dbReference>
<protein>
    <submittedName>
        <fullName evidence="4">RNA-binding protein</fullName>
    </submittedName>
</protein>
<dbReference type="Gene3D" id="3.30.1330.30">
    <property type="match status" value="1"/>
</dbReference>
<feature type="domain" description="YlxR" evidence="3">
    <location>
        <begin position="37"/>
        <end position="108"/>
    </location>
</feature>
<gene>
    <name evidence="4" type="ORF">GOB87_10120</name>
</gene>
<comment type="caution">
    <text evidence="4">The sequence shown here is derived from an EMBL/GenBank/DDBJ whole genome shotgun (WGS) entry which is preliminary data.</text>
</comment>
<proteinExistence type="predicted"/>
<feature type="region of interest" description="Disordered" evidence="1">
    <location>
        <begin position="1"/>
        <end position="34"/>
    </location>
</feature>
<keyword evidence="5" id="KW-1185">Reference proteome</keyword>
<dbReference type="InterPro" id="IPR029064">
    <property type="entry name" value="Ribosomal_eL30-like_sf"/>
</dbReference>
<evidence type="ECO:0000259" key="2">
    <source>
        <dbReference type="Pfam" id="PF01248"/>
    </source>
</evidence>
<evidence type="ECO:0000313" key="5">
    <source>
        <dbReference type="Proteomes" id="UP000597459"/>
    </source>
</evidence>
<dbReference type="EMBL" id="WOTH01000020">
    <property type="protein sequence ID" value="NHO54309.1"/>
    <property type="molecule type" value="Genomic_DNA"/>
</dbReference>
<dbReference type="PANTHER" id="PTHR34215">
    <property type="entry name" value="BLL0784 PROTEIN"/>
    <property type="match status" value="1"/>
</dbReference>
<sequence>MTPDEQLISPLSDEGEVGKTLPDVGEAEEADEKGPLRRCVVTREHDRPERMLRFVVAPDRQVVPDLDARLPGRGIWLSARRDVLETARTRGAFARAARGQVVIPPDLAHLIETGLLRRVRETLGLARRAGQVVCGYAKVREWIVAGKAGLVVQASDGSADECRRLLSGARDIPVVSPLMAEALGEVFGRERCVHAALRSGALASRLWHESKRFAGMTDVSALRTPGFSGDRVEQADR</sequence>
<evidence type="ECO:0000256" key="1">
    <source>
        <dbReference type="SAM" id="MobiDB-lite"/>
    </source>
</evidence>
<evidence type="ECO:0000259" key="3">
    <source>
        <dbReference type="Pfam" id="PF04296"/>
    </source>
</evidence>
<dbReference type="Gene3D" id="3.30.1230.10">
    <property type="entry name" value="YlxR-like"/>
    <property type="match status" value="1"/>
</dbReference>
<dbReference type="SUPFAM" id="SSF55315">
    <property type="entry name" value="L30e-like"/>
    <property type="match status" value="1"/>
</dbReference>
<dbReference type="Pfam" id="PF01248">
    <property type="entry name" value="Ribosomal_L7Ae"/>
    <property type="match status" value="1"/>
</dbReference>
<dbReference type="Proteomes" id="UP000597459">
    <property type="component" value="Unassembled WGS sequence"/>
</dbReference>
<dbReference type="InterPro" id="IPR035931">
    <property type="entry name" value="YlxR-like_sf"/>
</dbReference>
<dbReference type="InterPro" id="IPR004038">
    <property type="entry name" value="Ribosomal_eL8/eL30/eS12/Gad45"/>
</dbReference>
<name>A0A967EJ39_9PROT</name>
<dbReference type="Pfam" id="PF04296">
    <property type="entry name" value="YlxR"/>
    <property type="match status" value="1"/>
</dbReference>